<sequence>MQTHASGSLLPPLSGDVNVGQDKKLLDVFVMAHLSTRSAIVDIIVTIVTANGIGIGIGIGIVKAIVITVFIRRRGL</sequence>
<dbReference type="AlphaFoldDB" id="A0AAN9YPA4"/>
<evidence type="ECO:0000313" key="2">
    <source>
        <dbReference type="EMBL" id="KAK7749627.1"/>
    </source>
</evidence>
<accession>A0AAN9YPA4</accession>
<organism evidence="2 3">
    <name type="scientific">Cytospora paraplurivora</name>
    <dbReference type="NCBI Taxonomy" id="2898453"/>
    <lineage>
        <taxon>Eukaryota</taxon>
        <taxon>Fungi</taxon>
        <taxon>Dikarya</taxon>
        <taxon>Ascomycota</taxon>
        <taxon>Pezizomycotina</taxon>
        <taxon>Sordariomycetes</taxon>
        <taxon>Sordariomycetidae</taxon>
        <taxon>Diaporthales</taxon>
        <taxon>Cytosporaceae</taxon>
        <taxon>Cytospora</taxon>
    </lineage>
</organism>
<proteinExistence type="predicted"/>
<name>A0AAN9YPA4_9PEZI</name>
<dbReference type="Proteomes" id="UP001320245">
    <property type="component" value="Unassembled WGS sequence"/>
</dbReference>
<evidence type="ECO:0000256" key="1">
    <source>
        <dbReference type="SAM" id="Phobius"/>
    </source>
</evidence>
<keyword evidence="1" id="KW-1133">Transmembrane helix</keyword>
<comment type="caution">
    <text evidence="2">The sequence shown here is derived from an EMBL/GenBank/DDBJ whole genome shotgun (WGS) entry which is preliminary data.</text>
</comment>
<dbReference type="EMBL" id="JAJSPL020000001">
    <property type="protein sequence ID" value="KAK7749627.1"/>
    <property type="molecule type" value="Genomic_DNA"/>
</dbReference>
<evidence type="ECO:0000313" key="3">
    <source>
        <dbReference type="Proteomes" id="UP001320245"/>
    </source>
</evidence>
<keyword evidence="3" id="KW-1185">Reference proteome</keyword>
<keyword evidence="1" id="KW-0472">Membrane</keyword>
<feature type="transmembrane region" description="Helical" evidence="1">
    <location>
        <begin position="43"/>
        <end position="71"/>
    </location>
</feature>
<protein>
    <submittedName>
        <fullName evidence="2">Uncharacterized protein</fullName>
    </submittedName>
</protein>
<gene>
    <name evidence="2" type="ORF">SLS53_000205</name>
</gene>
<reference evidence="2 3" key="1">
    <citation type="journal article" date="2023" name="PLoS ONE">
        <title>Cytospora paraplurivora sp. nov. isolated from orchards with fruit tree decline syndrome in Ontario, Canada.</title>
        <authorList>
            <person name="Ilyukhin E."/>
            <person name="Nguyen H.D.T."/>
            <person name="Castle A.J."/>
            <person name="Ellouze W."/>
        </authorList>
    </citation>
    <scope>NUCLEOTIDE SEQUENCE [LARGE SCALE GENOMIC DNA]</scope>
    <source>
        <strain evidence="2 3">FDS-564</strain>
    </source>
</reference>
<keyword evidence="1" id="KW-0812">Transmembrane</keyword>